<name>A0A0F9DL32_9ZZZZ</name>
<evidence type="ECO:0008006" key="2">
    <source>
        <dbReference type="Google" id="ProtNLM"/>
    </source>
</evidence>
<accession>A0A0F9DL32</accession>
<sequence>MPFKCTECGYGEANKNYGGVPSQCPICKGIFTYIRIGWDEYCQLEITDGVDKS</sequence>
<dbReference type="EMBL" id="LAZR01028495">
    <property type="protein sequence ID" value="KKL62423.1"/>
    <property type="molecule type" value="Genomic_DNA"/>
</dbReference>
<evidence type="ECO:0000313" key="1">
    <source>
        <dbReference type="EMBL" id="KKL62423.1"/>
    </source>
</evidence>
<protein>
    <recommendedName>
        <fullName evidence="2">Rubredoxin-like domain-containing protein</fullName>
    </recommendedName>
</protein>
<proteinExistence type="predicted"/>
<organism evidence="1">
    <name type="scientific">marine sediment metagenome</name>
    <dbReference type="NCBI Taxonomy" id="412755"/>
    <lineage>
        <taxon>unclassified sequences</taxon>
        <taxon>metagenomes</taxon>
        <taxon>ecological metagenomes</taxon>
    </lineage>
</organism>
<reference evidence="1" key="1">
    <citation type="journal article" date="2015" name="Nature">
        <title>Complex archaea that bridge the gap between prokaryotes and eukaryotes.</title>
        <authorList>
            <person name="Spang A."/>
            <person name="Saw J.H."/>
            <person name="Jorgensen S.L."/>
            <person name="Zaremba-Niedzwiedzka K."/>
            <person name="Martijn J."/>
            <person name="Lind A.E."/>
            <person name="van Eijk R."/>
            <person name="Schleper C."/>
            <person name="Guy L."/>
            <person name="Ettema T.J."/>
        </authorList>
    </citation>
    <scope>NUCLEOTIDE SEQUENCE</scope>
</reference>
<dbReference type="AlphaFoldDB" id="A0A0F9DL32"/>
<gene>
    <name evidence="1" type="ORF">LCGC14_2185380</name>
</gene>
<comment type="caution">
    <text evidence="1">The sequence shown here is derived from an EMBL/GenBank/DDBJ whole genome shotgun (WGS) entry which is preliminary data.</text>
</comment>